<feature type="signal peptide" evidence="8">
    <location>
        <begin position="1"/>
        <end position="18"/>
    </location>
</feature>
<reference evidence="10" key="1">
    <citation type="submission" date="2006-06" db="EMBL/GenBank/DDBJ databases">
        <title>Complete sequence of chromosome of Mycobacterium sp. MCS.</title>
        <authorList>
            <consortium name="US DOE Joint Genome Institute"/>
            <person name="Copeland A."/>
            <person name="Lucas S."/>
            <person name="Lapidus A."/>
            <person name="Barry K."/>
            <person name="Detter J.C."/>
            <person name="Glavina del Rio T."/>
            <person name="Hammon N."/>
            <person name="Israni S."/>
            <person name="Dalin E."/>
            <person name="Tice H."/>
            <person name="Pitluck S."/>
            <person name="Martinez M."/>
            <person name="Schmutz J."/>
            <person name="Larimer F."/>
            <person name="Land M."/>
            <person name="Hauser L."/>
            <person name="Kyrpides N."/>
            <person name="Kim E."/>
            <person name="Miller C.D."/>
            <person name="Hughes J.E."/>
            <person name="Anderson A.J."/>
            <person name="Sims R.C."/>
            <person name="Richardson P."/>
        </authorList>
    </citation>
    <scope>NUCLEOTIDE SEQUENCE [LARGE SCALE GENOMIC DNA]</scope>
    <source>
        <strain evidence="10">MCS</strain>
    </source>
</reference>
<comment type="subcellular location">
    <subcellularLocation>
        <location evidence="1">Cell membrane</location>
    </subcellularLocation>
</comment>
<accession>A0A5Q5BE96</accession>
<evidence type="ECO:0000256" key="4">
    <source>
        <dbReference type="ARBA" id="ARBA00022692"/>
    </source>
</evidence>
<dbReference type="KEGG" id="mmc:Mmcs_0381"/>
<organism evidence="10">
    <name type="scientific">Mycobacterium sp. (strain MCS)</name>
    <dbReference type="NCBI Taxonomy" id="164756"/>
    <lineage>
        <taxon>Bacteria</taxon>
        <taxon>Bacillati</taxon>
        <taxon>Actinomycetota</taxon>
        <taxon>Actinomycetes</taxon>
        <taxon>Mycobacteriales</taxon>
        <taxon>Mycobacteriaceae</taxon>
        <taxon>Mycobacterium</taxon>
    </lineage>
</organism>
<keyword evidence="6 7" id="KW-0472">Membrane</keyword>
<evidence type="ECO:0000256" key="1">
    <source>
        <dbReference type="ARBA" id="ARBA00004236"/>
    </source>
</evidence>
<dbReference type="EMBL" id="CP000384">
    <property type="protein sequence ID" value="ABG06502.1"/>
    <property type="molecule type" value="Genomic_DNA"/>
</dbReference>
<proteinExistence type="inferred from homology"/>
<dbReference type="Pfam" id="PF11203">
    <property type="entry name" value="EccE"/>
    <property type="match status" value="1"/>
</dbReference>
<keyword evidence="5 7" id="KW-1133">Transmembrane helix</keyword>
<evidence type="ECO:0000259" key="9">
    <source>
        <dbReference type="Pfam" id="PF11203"/>
    </source>
</evidence>
<dbReference type="NCBIfam" id="TIGR03923">
    <property type="entry name" value="T7SS_EccE"/>
    <property type="match status" value="1"/>
</dbReference>
<keyword evidence="3" id="KW-1003">Cell membrane</keyword>
<dbReference type="InterPro" id="IPR050051">
    <property type="entry name" value="EccE_dom"/>
</dbReference>
<evidence type="ECO:0000313" key="10">
    <source>
        <dbReference type="EMBL" id="ABG06502.1"/>
    </source>
</evidence>
<evidence type="ECO:0000256" key="2">
    <source>
        <dbReference type="ARBA" id="ARBA00007759"/>
    </source>
</evidence>
<evidence type="ECO:0000256" key="5">
    <source>
        <dbReference type="ARBA" id="ARBA00022989"/>
    </source>
</evidence>
<keyword evidence="8" id="KW-0732">Signal</keyword>
<evidence type="ECO:0000256" key="8">
    <source>
        <dbReference type="SAM" id="SignalP"/>
    </source>
</evidence>
<evidence type="ECO:0000256" key="7">
    <source>
        <dbReference type="SAM" id="Phobius"/>
    </source>
</evidence>
<evidence type="ECO:0000256" key="3">
    <source>
        <dbReference type="ARBA" id="ARBA00022475"/>
    </source>
</evidence>
<name>A0A5Q5BE96_MYCSS</name>
<dbReference type="AlphaFoldDB" id="A0A5Q5BE96"/>
<sequence precursor="true">MTARITLALLFALPAALAYPWQTDTDWWLLGVAIAVVVLLFAWWRGLFVTEMVRRRFAILTRNRRGGHRQEPAEHFATVALRVDEAPTGDVPLALLAGYADRYGVRAHKVRVVSRDLAGERTTWIALTVGAADNLAALRARSPRLPLRQTTEIAARRLTDHLRELGWTVTPVDETAAPVPHPVRETWRGLRSEHGHVAAYRVTVDDQVSDTLAAVAALLSAETWTAIDIVCGAESPEIVVGCAVRTEDRPKAKAPLPALTPQRGRHRPAAEALHPLADQRLEGRPVPVTGDGLHRLRWPVDHPPVTELVEVGTSDPQ</sequence>
<comment type="similarity">
    <text evidence="2">Belongs to the EccE family.</text>
</comment>
<feature type="chain" id="PRO_5039056957" evidence="8">
    <location>
        <begin position="19"/>
        <end position="317"/>
    </location>
</feature>
<dbReference type="GO" id="GO:0005886">
    <property type="term" value="C:plasma membrane"/>
    <property type="evidence" value="ECO:0007669"/>
    <property type="project" value="UniProtKB-SubCell"/>
</dbReference>
<feature type="transmembrane region" description="Helical" evidence="7">
    <location>
        <begin position="28"/>
        <end position="48"/>
    </location>
</feature>
<protein>
    <submittedName>
        <fullName evidence="10">Putative conserved transmembrane protein</fullName>
    </submittedName>
</protein>
<dbReference type="InterPro" id="IPR021368">
    <property type="entry name" value="T7SS_EccE"/>
</dbReference>
<gene>
    <name evidence="10" type="ordered locus">Mmcs_0381</name>
</gene>
<feature type="domain" description="Type VII secretion system protein EccE" evidence="9">
    <location>
        <begin position="118"/>
        <end position="202"/>
    </location>
</feature>
<evidence type="ECO:0000256" key="6">
    <source>
        <dbReference type="ARBA" id="ARBA00023136"/>
    </source>
</evidence>
<keyword evidence="4 7" id="KW-0812">Transmembrane</keyword>